<dbReference type="Proteomes" id="UP000838821">
    <property type="component" value="Unassembled WGS sequence"/>
</dbReference>
<evidence type="ECO:0000313" key="8">
    <source>
        <dbReference type="Proteomes" id="UP000838821"/>
    </source>
</evidence>
<keyword evidence="1 5" id="KW-0820">tRNA-binding</keyword>
<protein>
    <recommendedName>
        <fullName evidence="5">Rqc2 homolog RqcH</fullName>
        <shortName evidence="5">RqcH</shortName>
    </recommendedName>
</protein>
<name>A0ABN8GBY0_9BACL</name>
<dbReference type="InterPro" id="IPR043682">
    <property type="entry name" value="RqcH_bacterial"/>
</dbReference>
<evidence type="ECO:0000313" key="7">
    <source>
        <dbReference type="EMBL" id="CAH1205048.1"/>
    </source>
</evidence>
<keyword evidence="3 5" id="KW-0694">RNA-binding</keyword>
<dbReference type="Gene3D" id="3.40.970.40">
    <property type="entry name" value="fibrinogen binding protein from staphylococcus aureus domain like"/>
    <property type="match status" value="1"/>
</dbReference>
<comment type="subunit">
    <text evidence="5">Associates with stalled 50S ribosomal subunits. Binds to RqcP.</text>
</comment>
<keyword evidence="8" id="KW-1185">Reference proteome</keyword>
<dbReference type="Gene3D" id="2.30.310.10">
    <property type="entry name" value="ibrinogen binding protein from staphylococcus aureus domain"/>
    <property type="match status" value="1"/>
</dbReference>
<gene>
    <name evidence="5 7" type="primary">rqcH</name>
    <name evidence="7" type="ORF">PAECIP111891_02678</name>
</gene>
<keyword evidence="5" id="KW-0175">Coiled coil</keyword>
<dbReference type="Gene3D" id="1.10.8.50">
    <property type="match status" value="1"/>
</dbReference>
<evidence type="ECO:0000256" key="5">
    <source>
        <dbReference type="HAMAP-Rule" id="MF_00844"/>
    </source>
</evidence>
<dbReference type="PANTHER" id="PTHR15239">
    <property type="entry name" value="NUCLEAR EXPORT MEDIATOR FACTOR NEMF"/>
    <property type="match status" value="1"/>
</dbReference>
<dbReference type="Pfam" id="PF05833">
    <property type="entry name" value="NFACT_N"/>
    <property type="match status" value="1"/>
</dbReference>
<evidence type="ECO:0000259" key="6">
    <source>
        <dbReference type="Pfam" id="PF05670"/>
    </source>
</evidence>
<evidence type="ECO:0000256" key="3">
    <source>
        <dbReference type="ARBA" id="ARBA00022884"/>
    </source>
</evidence>
<dbReference type="Pfam" id="PF05670">
    <property type="entry name" value="NFACT-R_1"/>
    <property type="match status" value="1"/>
</dbReference>
<dbReference type="HAMAP" id="MF_00844_B">
    <property type="entry name" value="RqcH_B"/>
    <property type="match status" value="1"/>
</dbReference>
<dbReference type="InterPro" id="IPR051608">
    <property type="entry name" value="RQC_Subunit_NEMF"/>
</dbReference>
<evidence type="ECO:0000256" key="1">
    <source>
        <dbReference type="ARBA" id="ARBA00022555"/>
    </source>
</evidence>
<dbReference type="RefSeq" id="WP_236287718.1">
    <property type="nucleotide sequence ID" value="NZ_CAKMMW010000006.1"/>
</dbReference>
<dbReference type="EMBL" id="CAKMMW010000006">
    <property type="protein sequence ID" value="CAH1205048.1"/>
    <property type="molecule type" value="Genomic_DNA"/>
</dbReference>
<dbReference type="PANTHER" id="PTHR15239:SF6">
    <property type="entry name" value="RIBOSOME QUALITY CONTROL COMPLEX SUBUNIT NEMF"/>
    <property type="match status" value="1"/>
</dbReference>
<feature type="coiled-coil region" evidence="5">
    <location>
        <begin position="311"/>
        <end position="338"/>
    </location>
</feature>
<reference evidence="7" key="1">
    <citation type="submission" date="2022-01" db="EMBL/GenBank/DDBJ databases">
        <authorList>
            <person name="Criscuolo A."/>
        </authorList>
    </citation>
    <scope>NUCLEOTIDE SEQUENCE</scope>
    <source>
        <strain evidence="7">CIP111891</strain>
    </source>
</reference>
<feature type="domain" description="NFACT RNA-binding" evidence="6">
    <location>
        <begin position="469"/>
        <end position="556"/>
    </location>
</feature>
<comment type="similarity">
    <text evidence="5">Belongs to the NEMF family.</text>
</comment>
<proteinExistence type="inferred from homology"/>
<comment type="function">
    <text evidence="5">Key component of the ribosome quality control system (RQC), a ribosome-associated complex that mediates the extraction of incompletely synthesized nascent chains from stalled ribosomes and their subsequent degradation. RqcH recruits Ala-charged tRNA, and with RqcP directs the elongation of stalled nascent chains on 50S ribosomal subunits, leading to non-templated C-terminal alanine extensions (Ala tail). The Ala tail promotes nascent chain degradation. May add between 1 and at least 8 Ala residues. Binds to stalled 50S ribosomal subunits.</text>
</comment>
<accession>A0ABN8GBY0</accession>
<comment type="caution">
    <text evidence="7">The sequence shown here is derived from an EMBL/GenBank/DDBJ whole genome shotgun (WGS) entry which is preliminary data.</text>
</comment>
<dbReference type="InterPro" id="IPR008532">
    <property type="entry name" value="NFACT_RNA-bd"/>
</dbReference>
<organism evidence="7 8">
    <name type="scientific">Paenibacillus allorhizoplanae</name>
    <dbReference type="NCBI Taxonomy" id="2905648"/>
    <lineage>
        <taxon>Bacteria</taxon>
        <taxon>Bacillati</taxon>
        <taxon>Bacillota</taxon>
        <taxon>Bacilli</taxon>
        <taxon>Bacillales</taxon>
        <taxon>Paenibacillaceae</taxon>
        <taxon>Paenibacillus</taxon>
    </lineage>
</organism>
<sequence length="587" mass="66437">MALDGLVLHAIVHELQMYVGGRINKIHQPSDNDVVLQIRTQRQNVKLLLSANPTYPRVQTTEQVTMNPMDAPMFCMLLRKYCEGGVIEVVEQIGMERVIRLQIRHRDELGDISLKYIIVEIMGRHSNIILLDPVTGTILDGIHHVTPAISSYRVVMPGSTYVTPPEQDKQNPLEVDSASFFQALERTASSDEVSVSPSPIKPEQQLVAAFSGLSPLIAKEIVYRSMQGKTEVDTASLWQAFSEVMTAMREDRYEPVIVEQEPTGKLFFAMTPLTHIKGTSKSYATPSLCLEQFYGDKAERDTVKQRVSDLLKFLQNEVNKNVKKLEKLQDTIEDSKDADKYRILGELLTASLHTIKKGDKEVQAINYYDEDQAMITITLDPLLGPAENAQRYFKKYSKLKNSTVIVEEQIAQTHQEITYLTTLLQQLSVASLPDIEEIRDELMEQGYVRDRNKKQRKKKKKDKPALACYESSEGVPIYVGKNNTQNEYLTNRLASSMDTWLHTKDIPGSHVVIRGEFSDTTLLEAAQLAAYFSQAKNSSQVPVDYTTIKHVHKPNGSKPGFVIYVNQKTLYVTPEEEEIKQLKVTIK</sequence>
<evidence type="ECO:0000256" key="4">
    <source>
        <dbReference type="ARBA" id="ARBA00022917"/>
    </source>
</evidence>
<keyword evidence="4 5" id="KW-0648">Protein biosynthesis</keyword>
<evidence type="ECO:0000256" key="2">
    <source>
        <dbReference type="ARBA" id="ARBA00022730"/>
    </source>
</evidence>
<keyword evidence="2 5" id="KW-0699">rRNA-binding</keyword>